<dbReference type="Proteomes" id="UP000297014">
    <property type="component" value="Unassembled WGS sequence"/>
</dbReference>
<evidence type="ECO:0000313" key="2">
    <source>
        <dbReference type="Proteomes" id="UP000297014"/>
    </source>
</evidence>
<sequence>MSNEHMSFGWGSSLWLVCIEGGMLMKQVIK</sequence>
<dbReference type="AlphaFoldDB" id="A0A4S4JV59"/>
<accession>A0A4S4JV59</accession>
<dbReference type="EMBL" id="JALP01000377">
    <property type="protein sequence ID" value="THG88490.1"/>
    <property type="molecule type" value="Genomic_DNA"/>
</dbReference>
<reference evidence="1 2" key="1">
    <citation type="submission" date="2014-01" db="EMBL/GenBank/DDBJ databases">
        <title>Draft genome sequencing of Bacillus alcalophilus CGMCC 1.3604.</title>
        <authorList>
            <person name="Yang J."/>
            <person name="Diao L."/>
            <person name="Yang S."/>
        </authorList>
    </citation>
    <scope>NUCLEOTIDE SEQUENCE [LARGE SCALE GENOMIC DNA]</scope>
    <source>
        <strain evidence="1 2">CGMCC 1.3604</strain>
    </source>
</reference>
<evidence type="ECO:0000313" key="1">
    <source>
        <dbReference type="EMBL" id="THG88490.1"/>
    </source>
</evidence>
<name>A0A4S4JV59_ALKAL</name>
<comment type="caution">
    <text evidence="1">The sequence shown here is derived from an EMBL/GenBank/DDBJ whole genome shotgun (WGS) entry which is preliminary data.</text>
</comment>
<gene>
    <name evidence="1" type="ORF">AJ85_03130</name>
</gene>
<organism evidence="1 2">
    <name type="scientific">Alkalihalobacillus alcalophilus ATCC 27647 = CGMCC 1.3604</name>
    <dbReference type="NCBI Taxonomy" id="1218173"/>
    <lineage>
        <taxon>Bacteria</taxon>
        <taxon>Bacillati</taxon>
        <taxon>Bacillota</taxon>
        <taxon>Bacilli</taxon>
        <taxon>Bacillales</taxon>
        <taxon>Bacillaceae</taxon>
        <taxon>Alkalihalobacillus</taxon>
    </lineage>
</organism>
<proteinExistence type="predicted"/>
<protein>
    <submittedName>
        <fullName evidence="1">Uncharacterized protein</fullName>
    </submittedName>
</protein>